<gene>
    <name evidence="1" type="ORF">J2Z22_000667</name>
</gene>
<sequence>MEDRTGAKSYYIAKDETNSRQLNVNRYLSHMKLYNPDGRTDITYFDVAVEAKGYIYVLSYVSGGSVTSNYRHGYLQP</sequence>
<dbReference type="RefSeq" id="WP_025702201.1">
    <property type="nucleotide sequence ID" value="NZ_JAUSUY010000002.1"/>
</dbReference>
<dbReference type="Proteomes" id="UP001248709">
    <property type="component" value="Unassembled WGS sequence"/>
</dbReference>
<name>A0ABU3H2V1_9BACL</name>
<evidence type="ECO:0000313" key="1">
    <source>
        <dbReference type="EMBL" id="MDT3425154.1"/>
    </source>
</evidence>
<evidence type="ECO:0000313" key="2">
    <source>
        <dbReference type="Proteomes" id="UP001248709"/>
    </source>
</evidence>
<proteinExistence type="predicted"/>
<organism evidence="1 2">
    <name type="scientific">Paenibacillus forsythiae</name>
    <dbReference type="NCBI Taxonomy" id="365616"/>
    <lineage>
        <taxon>Bacteria</taxon>
        <taxon>Bacillati</taxon>
        <taxon>Bacillota</taxon>
        <taxon>Bacilli</taxon>
        <taxon>Bacillales</taxon>
        <taxon>Paenibacillaceae</taxon>
        <taxon>Paenibacillus</taxon>
    </lineage>
</organism>
<keyword evidence="2" id="KW-1185">Reference proteome</keyword>
<comment type="caution">
    <text evidence="1">The sequence shown here is derived from an EMBL/GenBank/DDBJ whole genome shotgun (WGS) entry which is preliminary data.</text>
</comment>
<dbReference type="EMBL" id="JAUSUY010000002">
    <property type="protein sequence ID" value="MDT3425154.1"/>
    <property type="molecule type" value="Genomic_DNA"/>
</dbReference>
<reference evidence="1 2" key="1">
    <citation type="submission" date="2023-07" db="EMBL/GenBank/DDBJ databases">
        <title>Genomic Encyclopedia of Type Strains, Phase IV (KMG-IV): sequencing the most valuable type-strain genomes for metagenomic binning, comparative biology and taxonomic classification.</title>
        <authorList>
            <person name="Goeker M."/>
        </authorList>
    </citation>
    <scope>NUCLEOTIDE SEQUENCE [LARGE SCALE GENOMIC DNA]</scope>
    <source>
        <strain evidence="1 2">T98</strain>
    </source>
</reference>
<protein>
    <submittedName>
        <fullName evidence="1">Uncharacterized protein</fullName>
    </submittedName>
</protein>
<accession>A0ABU3H2V1</accession>